<dbReference type="Gene3D" id="3.30.870.10">
    <property type="entry name" value="Endonuclease Chain A"/>
    <property type="match status" value="2"/>
</dbReference>
<dbReference type="SUPFAM" id="SSF56024">
    <property type="entry name" value="Phospholipase D/nuclease"/>
    <property type="match status" value="2"/>
</dbReference>
<evidence type="ECO:0000313" key="3">
    <source>
        <dbReference type="EMBL" id="SOC41254.1"/>
    </source>
</evidence>
<keyword evidence="1" id="KW-1133">Transmembrane helix</keyword>
<organism evidence="3 4">
    <name type="scientific">Salinicoccus kekensis</name>
    <dbReference type="NCBI Taxonomy" id="714307"/>
    <lineage>
        <taxon>Bacteria</taxon>
        <taxon>Bacillati</taxon>
        <taxon>Bacillota</taxon>
        <taxon>Bacilli</taxon>
        <taxon>Bacillales</taxon>
        <taxon>Staphylococcaceae</taxon>
        <taxon>Salinicoccus</taxon>
    </lineage>
</organism>
<accession>A0A285UH52</accession>
<keyword evidence="1" id="KW-0472">Membrane</keyword>
<proteinExistence type="predicted"/>
<dbReference type="Pfam" id="PF13091">
    <property type="entry name" value="PLDc_2"/>
    <property type="match status" value="1"/>
</dbReference>
<evidence type="ECO:0000259" key="2">
    <source>
        <dbReference type="Pfam" id="PF13091"/>
    </source>
</evidence>
<dbReference type="InterPro" id="IPR025202">
    <property type="entry name" value="PLD-like_dom"/>
</dbReference>
<gene>
    <name evidence="3" type="ORF">SAMN05878391_1297</name>
</gene>
<reference evidence="4" key="1">
    <citation type="submission" date="2017-08" db="EMBL/GenBank/DDBJ databases">
        <authorList>
            <person name="Varghese N."/>
            <person name="Submissions S."/>
        </authorList>
    </citation>
    <scope>NUCLEOTIDE SEQUENCE [LARGE SCALE GENOMIC DNA]</scope>
    <source>
        <strain evidence="4">DSM 23173</strain>
    </source>
</reference>
<dbReference type="AlphaFoldDB" id="A0A285UH52"/>
<evidence type="ECO:0000256" key="1">
    <source>
        <dbReference type="SAM" id="Phobius"/>
    </source>
</evidence>
<keyword evidence="1" id="KW-0812">Transmembrane</keyword>
<evidence type="ECO:0000313" key="4">
    <source>
        <dbReference type="Proteomes" id="UP000219412"/>
    </source>
</evidence>
<dbReference type="CDD" id="cd09129">
    <property type="entry name" value="PLDc_unchar2_1"/>
    <property type="match status" value="1"/>
</dbReference>
<dbReference type="CDD" id="cd09130">
    <property type="entry name" value="PLDc_unchar2_2"/>
    <property type="match status" value="1"/>
</dbReference>
<protein>
    <submittedName>
        <fullName evidence="3">Phosphatidylserine/phosphatidylglycerophosphate/cardiolipin synthase-like enzyme</fullName>
    </submittedName>
</protein>
<dbReference type="EMBL" id="OBQF01000002">
    <property type="protein sequence ID" value="SOC41254.1"/>
    <property type="molecule type" value="Genomic_DNA"/>
</dbReference>
<dbReference type="GO" id="GO:0006793">
    <property type="term" value="P:phosphorus metabolic process"/>
    <property type="evidence" value="ECO:0007669"/>
    <property type="project" value="UniProtKB-ARBA"/>
</dbReference>
<feature type="transmembrane region" description="Helical" evidence="1">
    <location>
        <begin position="7"/>
        <end position="32"/>
    </location>
</feature>
<dbReference type="RefSeq" id="WP_245844567.1">
    <property type="nucleotide sequence ID" value="NZ_OBQF01000002.1"/>
</dbReference>
<dbReference type="PANTHER" id="PTHR21248">
    <property type="entry name" value="CARDIOLIPIN SYNTHASE"/>
    <property type="match status" value="1"/>
</dbReference>
<name>A0A285UH52_9STAP</name>
<sequence length="483" mass="55421">MKKKRKLLMMLGGLILVFFVIIPLIAGLFIYFRDTPENITYESEVYNTDSLEFLYDLTYADEAGEEVHEQEIFDEIFLMIEEAEDFLLIDMFLFNDDYDHADPELDFPQLSQELSDTLIRKKEQNPDIEIIFITDPINTFYRTYLPSHIENMKRAGIQVHQTDLGPLRDSNPLYSSFYRVYLQWFGDSQAGWLPNVLRPEGPEVNLRSYFSLLNFKANHRKTIMNESTAIITSANPHDASFYHSNTAFKVGGPVLEDLMASERAVLDMAGVDTEVFDGFDIDTGDDTGEYEVQLVTESRIKAQMLEMIEGTGAGDAIRTGIFYISDRDVIQALKDALDRGVEVQMVLDVNQDAFGNEKIGIPNKPVAAELMEHDNPPGIRWYESHGEQYHAKFMMAETDEGITVTAGTTNFTRRNLDDYNLETNLVVTGSKESEVMQELTAYYERIWNNEEGTYTSDYEVHSEDIWWKNILYRIQEGLGTSTF</sequence>
<keyword evidence="4" id="KW-1185">Reference proteome</keyword>
<feature type="domain" description="Phospholipase D-like" evidence="2">
    <location>
        <begin position="313"/>
        <end position="447"/>
    </location>
</feature>
<dbReference type="Proteomes" id="UP000219412">
    <property type="component" value="Unassembled WGS sequence"/>
</dbReference>
<dbReference type="PANTHER" id="PTHR21248:SF22">
    <property type="entry name" value="PHOSPHOLIPASE D"/>
    <property type="match status" value="1"/>
</dbReference>